<sequence length="152" mass="16019">MSATLNPFGHFLLTLLCLFSLNVQADESPVVGYVKTNSGAVLLMSAEKPAAAAVGTPVRVGDRLRTAADGSVGLTLKDNTMLSLGPNSELSIDAYLFEPAREELRLATRLLHGTLHFISGVIAKLKPEAVSIETPSATIGVRGTRFVVKAGE</sequence>
<dbReference type="EMBL" id="CP022187">
    <property type="protein sequence ID" value="AWI76934.1"/>
    <property type="molecule type" value="Genomic_DNA"/>
</dbReference>
<evidence type="ECO:0000256" key="1">
    <source>
        <dbReference type="SAM" id="SignalP"/>
    </source>
</evidence>
<accession>A0A2U8GU30</accession>
<evidence type="ECO:0000313" key="3">
    <source>
        <dbReference type="EMBL" id="AWI76934.1"/>
    </source>
</evidence>
<gene>
    <name evidence="3" type="ORF">CEW83_18275</name>
</gene>
<feature type="signal peptide" evidence="1">
    <location>
        <begin position="1"/>
        <end position="25"/>
    </location>
</feature>
<dbReference type="PANTHER" id="PTHR38731">
    <property type="entry name" value="LIPL45-RELATED LIPOPROTEIN-RELATED"/>
    <property type="match status" value="1"/>
</dbReference>
<dbReference type="Proteomes" id="UP000244930">
    <property type="component" value="Chromosome"/>
</dbReference>
<feature type="chain" id="PRO_5016048845" description="FecR protein domain-containing protein" evidence="1">
    <location>
        <begin position="26"/>
        <end position="152"/>
    </location>
</feature>
<dbReference type="Pfam" id="PF04773">
    <property type="entry name" value="FecR"/>
    <property type="match status" value="1"/>
</dbReference>
<keyword evidence="4" id="KW-1185">Reference proteome</keyword>
<name>A0A2U8GU30_9RHOO</name>
<reference evidence="3 4" key="1">
    <citation type="submission" date="2017-06" db="EMBL/GenBank/DDBJ databases">
        <title>Azoarcus.</title>
        <authorList>
            <person name="Woo J.-H."/>
            <person name="Kim H.-S."/>
        </authorList>
    </citation>
    <scope>NUCLEOTIDE SEQUENCE [LARGE SCALE GENOMIC DNA]</scope>
    <source>
        <strain evidence="3 4">TSPY31</strain>
    </source>
</reference>
<dbReference type="Gene3D" id="2.60.120.1440">
    <property type="match status" value="1"/>
</dbReference>
<evidence type="ECO:0000259" key="2">
    <source>
        <dbReference type="Pfam" id="PF04773"/>
    </source>
</evidence>
<evidence type="ECO:0000313" key="4">
    <source>
        <dbReference type="Proteomes" id="UP000244930"/>
    </source>
</evidence>
<feature type="domain" description="FecR protein" evidence="2">
    <location>
        <begin position="62"/>
        <end position="150"/>
    </location>
</feature>
<keyword evidence="1" id="KW-0732">Signal</keyword>
<dbReference type="AlphaFoldDB" id="A0A2U8GU30"/>
<dbReference type="InterPro" id="IPR006860">
    <property type="entry name" value="FecR"/>
</dbReference>
<proteinExistence type="predicted"/>
<dbReference type="RefSeq" id="WP_108950633.1">
    <property type="nucleotide sequence ID" value="NZ_CP022187.1"/>
</dbReference>
<dbReference type="KEGG" id="acom:CEW83_18275"/>
<organism evidence="3 4">
    <name type="scientific">Parazoarcus communis</name>
    <dbReference type="NCBI Taxonomy" id="41977"/>
    <lineage>
        <taxon>Bacteria</taxon>
        <taxon>Pseudomonadati</taxon>
        <taxon>Pseudomonadota</taxon>
        <taxon>Betaproteobacteria</taxon>
        <taxon>Rhodocyclales</taxon>
        <taxon>Zoogloeaceae</taxon>
        <taxon>Parazoarcus</taxon>
    </lineage>
</organism>
<protein>
    <recommendedName>
        <fullName evidence="2">FecR protein domain-containing protein</fullName>
    </recommendedName>
</protein>